<feature type="transmembrane region" description="Helical" evidence="2">
    <location>
        <begin position="100"/>
        <end position="119"/>
    </location>
</feature>
<comment type="caution">
    <text evidence="3">The sequence shown here is derived from an EMBL/GenBank/DDBJ whole genome shotgun (WGS) entry which is preliminary data.</text>
</comment>
<organism evidence="3 4">
    <name type="scientific">Candidatus Thiopontia autotrophica</name>
    <dbReference type="NCBI Taxonomy" id="2841688"/>
    <lineage>
        <taxon>Bacteria</taxon>
        <taxon>Pseudomonadati</taxon>
        <taxon>Pseudomonadota</taxon>
        <taxon>Gammaproteobacteria</taxon>
        <taxon>Candidatus Thiopontia</taxon>
    </lineage>
</organism>
<dbReference type="AlphaFoldDB" id="A0A8J6TPS9"/>
<keyword evidence="2" id="KW-0812">Transmembrane</keyword>
<evidence type="ECO:0000313" key="3">
    <source>
        <dbReference type="EMBL" id="MBC8519016.1"/>
    </source>
</evidence>
<feature type="region of interest" description="Disordered" evidence="1">
    <location>
        <begin position="1"/>
        <end position="22"/>
    </location>
</feature>
<sequence length="160" mass="17677">MSVDNDANREGVNEVNGKRTSEIKSAKRPHELFVLNLIFFHLLAVPGALAFGFGYWGMVVPLMSSTFLLIYYRRMVSSFKGGGDGWIRGHWEAALARFRWLYIGYLSVVILIGLVFLFVDADSIAFIALTRVAVMPAIVLVLITFVMSTAAIGRAGNGEE</sequence>
<name>A0A8J6TPS9_9GAMM</name>
<feature type="transmembrane region" description="Helical" evidence="2">
    <location>
        <begin position="55"/>
        <end position="72"/>
    </location>
</feature>
<reference evidence="3 4" key="1">
    <citation type="submission" date="2020-08" db="EMBL/GenBank/DDBJ databases">
        <title>Bridging the membrane lipid divide: bacteria of the FCB group superphylum have the potential to synthesize archaeal ether lipids.</title>
        <authorList>
            <person name="Villanueva L."/>
            <person name="Von Meijenfeldt F.A.B."/>
            <person name="Westbye A.B."/>
            <person name="Yadav S."/>
            <person name="Hopmans E.C."/>
            <person name="Dutilh B.E."/>
            <person name="Sinninghe Damste J.S."/>
        </authorList>
    </citation>
    <scope>NUCLEOTIDE SEQUENCE [LARGE SCALE GENOMIC DNA]</scope>
    <source>
        <strain evidence="3">NIOZ-UU100</strain>
    </source>
</reference>
<keyword evidence="2" id="KW-1133">Transmembrane helix</keyword>
<accession>A0A8J6TPS9</accession>
<feature type="transmembrane region" description="Helical" evidence="2">
    <location>
        <begin position="32"/>
        <end position="49"/>
    </location>
</feature>
<dbReference type="Proteomes" id="UP000654401">
    <property type="component" value="Unassembled WGS sequence"/>
</dbReference>
<protein>
    <submittedName>
        <fullName evidence="3">Uncharacterized protein</fullName>
    </submittedName>
</protein>
<proteinExistence type="predicted"/>
<evidence type="ECO:0000256" key="1">
    <source>
        <dbReference type="SAM" id="MobiDB-lite"/>
    </source>
</evidence>
<evidence type="ECO:0000313" key="4">
    <source>
        <dbReference type="Proteomes" id="UP000654401"/>
    </source>
</evidence>
<evidence type="ECO:0000256" key="2">
    <source>
        <dbReference type="SAM" id="Phobius"/>
    </source>
</evidence>
<dbReference type="EMBL" id="JACNFK010000014">
    <property type="protein sequence ID" value="MBC8519016.1"/>
    <property type="molecule type" value="Genomic_DNA"/>
</dbReference>
<feature type="transmembrane region" description="Helical" evidence="2">
    <location>
        <begin position="125"/>
        <end position="147"/>
    </location>
</feature>
<gene>
    <name evidence="3" type="ORF">H8D24_01220</name>
</gene>
<keyword evidence="2" id="KW-0472">Membrane</keyword>